<name>A0A430FPE9_9BIFI</name>
<protein>
    <submittedName>
        <fullName evidence="2">Uncharacterized protein</fullName>
    </submittedName>
</protein>
<dbReference type="EMBL" id="QXGK01000015">
    <property type="protein sequence ID" value="RSX54695.1"/>
    <property type="molecule type" value="Genomic_DNA"/>
</dbReference>
<evidence type="ECO:0000313" key="3">
    <source>
        <dbReference type="Proteomes" id="UP000287470"/>
    </source>
</evidence>
<proteinExistence type="predicted"/>
<sequence length="174" mass="17138">MWITASFRPHGPFALDVAARIPVNGAMTSFTFPSQSTAFGGSSAAFPSAVTPFAAGRASASTAGSSGSSVSGGSGGSGPLMQPLSGPVTPAFLTAGVCGCAAAVQSNRDLIESDVALTRAAADGAAALPSATADLDWQGNAASLFHDRLDEVARLAAGVADDADRIRPLAWGGA</sequence>
<reference evidence="2 3" key="1">
    <citation type="submission" date="2018-09" db="EMBL/GenBank/DDBJ databases">
        <title>Characterization of the phylogenetic diversity of five novel species belonging to the genus Bifidobacterium.</title>
        <authorList>
            <person name="Lugli G.A."/>
            <person name="Duranti S."/>
            <person name="Milani C."/>
        </authorList>
    </citation>
    <scope>NUCLEOTIDE SEQUENCE [LARGE SCALE GENOMIC DNA]</scope>
    <source>
        <strain evidence="2 3">2033B</strain>
    </source>
</reference>
<comment type="caution">
    <text evidence="2">The sequence shown here is derived from an EMBL/GenBank/DDBJ whole genome shotgun (WGS) entry which is preliminary data.</text>
</comment>
<keyword evidence="3" id="KW-1185">Reference proteome</keyword>
<dbReference type="AlphaFoldDB" id="A0A430FPE9"/>
<evidence type="ECO:0000256" key="1">
    <source>
        <dbReference type="SAM" id="MobiDB-lite"/>
    </source>
</evidence>
<evidence type="ECO:0000313" key="2">
    <source>
        <dbReference type="EMBL" id="RSX54695.1"/>
    </source>
</evidence>
<organism evidence="2 3">
    <name type="scientific">Bifidobacterium samirii</name>
    <dbReference type="NCBI Taxonomy" id="2306974"/>
    <lineage>
        <taxon>Bacteria</taxon>
        <taxon>Bacillati</taxon>
        <taxon>Actinomycetota</taxon>
        <taxon>Actinomycetes</taxon>
        <taxon>Bifidobacteriales</taxon>
        <taxon>Bifidobacteriaceae</taxon>
        <taxon>Bifidobacterium</taxon>
    </lineage>
</organism>
<dbReference type="Proteomes" id="UP000287470">
    <property type="component" value="Unassembled WGS sequence"/>
</dbReference>
<gene>
    <name evidence="2" type="ORF">D2E24_1465</name>
</gene>
<feature type="region of interest" description="Disordered" evidence="1">
    <location>
        <begin position="62"/>
        <end position="81"/>
    </location>
</feature>
<accession>A0A430FPE9</accession>